<dbReference type="AlphaFoldDB" id="A0A0N5CP88"/>
<accession>A0A0N5CP88</accession>
<gene>
    <name evidence="9" type="ORF">TCLT_LOCUS2023</name>
</gene>
<dbReference type="Proteomes" id="UP000276776">
    <property type="component" value="Unassembled WGS sequence"/>
</dbReference>
<dbReference type="GO" id="GO:0003723">
    <property type="term" value="F:RNA binding"/>
    <property type="evidence" value="ECO:0007669"/>
    <property type="project" value="InterPro"/>
</dbReference>
<proteinExistence type="predicted"/>
<dbReference type="Gene3D" id="2.170.16.10">
    <property type="entry name" value="Hedgehog/Intein (Hint) domain"/>
    <property type="match status" value="1"/>
</dbReference>
<dbReference type="InterPro" id="IPR003652">
    <property type="entry name" value="Ataxin_AXH_dom"/>
</dbReference>
<evidence type="ECO:0000313" key="9">
    <source>
        <dbReference type="EMBL" id="VDM97759.1"/>
    </source>
</evidence>
<reference evidence="9 10" key="2">
    <citation type="submission" date="2018-11" db="EMBL/GenBank/DDBJ databases">
        <authorList>
            <consortium name="Pathogen Informatics"/>
        </authorList>
    </citation>
    <scope>NUCLEOTIDE SEQUENCE [LARGE SCALE GENOMIC DNA]</scope>
</reference>
<feature type="compositionally biased region" description="Low complexity" evidence="7">
    <location>
        <begin position="123"/>
        <end position="133"/>
    </location>
</feature>
<reference evidence="11" key="1">
    <citation type="submission" date="2017-02" db="UniProtKB">
        <authorList>
            <consortium name="WormBaseParasite"/>
        </authorList>
    </citation>
    <scope>IDENTIFICATION</scope>
</reference>
<feature type="region of interest" description="Disordered" evidence="7">
    <location>
        <begin position="435"/>
        <end position="479"/>
    </location>
</feature>
<keyword evidence="6" id="KW-0539">Nucleus</keyword>
<dbReference type="GO" id="GO:0006355">
    <property type="term" value="P:regulation of DNA-templated transcription"/>
    <property type="evidence" value="ECO:0007669"/>
    <property type="project" value="InterPro"/>
</dbReference>
<name>A0A0N5CP88_THECL</name>
<dbReference type="InterPro" id="IPR043404">
    <property type="entry name" value="ATAXIN1-like"/>
</dbReference>
<dbReference type="PANTHER" id="PTHR13392:SF13">
    <property type="entry name" value="AXH DOMAIN-CONTAINING PROTEIN"/>
    <property type="match status" value="1"/>
</dbReference>
<dbReference type="WBParaSite" id="TCLT_0000202201-mRNA-1">
    <property type="protein sequence ID" value="TCLT_0000202201-mRNA-1"/>
    <property type="gene ID" value="TCLT_0000202201"/>
</dbReference>
<evidence type="ECO:0000313" key="11">
    <source>
        <dbReference type="WBParaSite" id="TCLT_0000202201-mRNA-1"/>
    </source>
</evidence>
<dbReference type="OMA" id="TLMTQMH"/>
<feature type="region of interest" description="Disordered" evidence="7">
    <location>
        <begin position="1"/>
        <end position="24"/>
    </location>
</feature>
<dbReference type="Pfam" id="PF08517">
    <property type="entry name" value="AXH"/>
    <property type="match status" value="1"/>
</dbReference>
<dbReference type="STRING" id="103827.A0A0N5CP88"/>
<keyword evidence="2" id="KW-0678">Repressor</keyword>
<dbReference type="GO" id="GO:0005634">
    <property type="term" value="C:nucleus"/>
    <property type="evidence" value="ECO:0007669"/>
    <property type="project" value="UniProtKB-SubCell"/>
</dbReference>
<protein>
    <submittedName>
        <fullName evidence="11">AXH domain-containing protein</fullName>
    </submittedName>
</protein>
<feature type="compositionally biased region" description="Low complexity" evidence="7">
    <location>
        <begin position="457"/>
        <end position="478"/>
    </location>
</feature>
<keyword evidence="4" id="KW-0238">DNA-binding</keyword>
<evidence type="ECO:0000313" key="10">
    <source>
        <dbReference type="Proteomes" id="UP000276776"/>
    </source>
</evidence>
<evidence type="ECO:0000256" key="7">
    <source>
        <dbReference type="SAM" id="MobiDB-lite"/>
    </source>
</evidence>
<dbReference type="SMART" id="SM00536">
    <property type="entry name" value="AXH"/>
    <property type="match status" value="1"/>
</dbReference>
<dbReference type="OrthoDB" id="10000452at2759"/>
<keyword evidence="5" id="KW-0804">Transcription</keyword>
<sequence>MNGAPGGSRQSEKAPPEGGFTRQSSVTIPVTARAQQPVISVAIFPQQHQEETSPFAANQLSTVPPSQLFSLGAGLVPQTAAILRESFPTLHSPTVQHPVGWPPQFEMQQLHSTHVATTGLRYSQPSTSQQPSPGTELNVNISPLSSLPSPAISSASLLTGIGLSSGSSSVSGSSPGSGLGTCPGLGSSAQTQLQVLSAMNPALLAQYQVILAAAAQQHHAAAAAAASIAAASGGRSSQIGPRVGPQTTSSLSVEQNIQRYFLQLHQQQLAAAAAAAAVAAAPTGTSVTASSVIPSAPQPQSTLHGSSSSHLLAQMHAALAVVGVLPSSQSSLSQVFQQAPTTAARVTTASTTTHLLSSTLGAETSSLTSRMEFMHPQPLISRVAAAARQPLLIPSAGTASSHVLATTSSQAVYHQPSVSQPYSQALGRVVMMPPPSLPRFRHGSTQERRRYIPYQRPTPSSSLTSSTSSASEPSSLSSIQMRPLPLQPYYPSHFMRGTVIRLQSGLLKRIEEMSTEDFVLSAAMKSDMILCSSVVMRIQETEKDRQVLVTFAVGEQRLQVTIEAGIEHPYFVVDQGWSSCSPERTHGYDTSVAGIGEGRGQSEPVPGTSGMQNVLRSAGSSQVSRPHLPAVVTRVERRSGVHSAPPHETRTEKFALLDLRRRLGRQAFWLVAEITQSSRYSG</sequence>
<dbReference type="PANTHER" id="PTHR13392">
    <property type="entry name" value="ATAXIN 1"/>
    <property type="match status" value="1"/>
</dbReference>
<evidence type="ECO:0000256" key="2">
    <source>
        <dbReference type="ARBA" id="ARBA00022491"/>
    </source>
</evidence>
<dbReference type="EMBL" id="UYYF01000337">
    <property type="protein sequence ID" value="VDM97759.1"/>
    <property type="molecule type" value="Genomic_DNA"/>
</dbReference>
<keyword evidence="10" id="KW-1185">Reference proteome</keyword>
<dbReference type="PROSITE" id="PS51148">
    <property type="entry name" value="AXH"/>
    <property type="match status" value="1"/>
</dbReference>
<comment type="subcellular location">
    <subcellularLocation>
        <location evidence="1">Nucleus</location>
    </subcellularLocation>
</comment>
<feature type="region of interest" description="Disordered" evidence="7">
    <location>
        <begin position="122"/>
        <end position="142"/>
    </location>
</feature>
<dbReference type="GO" id="GO:0003677">
    <property type="term" value="F:DNA binding"/>
    <property type="evidence" value="ECO:0007669"/>
    <property type="project" value="UniProtKB-KW"/>
</dbReference>
<evidence type="ECO:0000256" key="3">
    <source>
        <dbReference type="ARBA" id="ARBA00023015"/>
    </source>
</evidence>
<organism evidence="11">
    <name type="scientific">Thelazia callipaeda</name>
    <name type="common">Oriental eyeworm</name>
    <name type="synonym">Parasitic nematode</name>
    <dbReference type="NCBI Taxonomy" id="103827"/>
    <lineage>
        <taxon>Eukaryota</taxon>
        <taxon>Metazoa</taxon>
        <taxon>Ecdysozoa</taxon>
        <taxon>Nematoda</taxon>
        <taxon>Chromadorea</taxon>
        <taxon>Rhabditida</taxon>
        <taxon>Spirurina</taxon>
        <taxon>Spiruromorpha</taxon>
        <taxon>Thelazioidea</taxon>
        <taxon>Thelaziidae</taxon>
        <taxon>Thelazia</taxon>
    </lineage>
</organism>
<dbReference type="InterPro" id="IPR036096">
    <property type="entry name" value="Ataxin_AXH_dom_sf"/>
</dbReference>
<evidence type="ECO:0000256" key="6">
    <source>
        <dbReference type="ARBA" id="ARBA00023242"/>
    </source>
</evidence>
<dbReference type="SUPFAM" id="SSF102031">
    <property type="entry name" value="AXH domain"/>
    <property type="match status" value="1"/>
</dbReference>
<keyword evidence="3" id="KW-0805">Transcription regulation</keyword>
<evidence type="ECO:0000256" key="4">
    <source>
        <dbReference type="ARBA" id="ARBA00023125"/>
    </source>
</evidence>
<feature type="domain" description="AXH" evidence="8">
    <location>
        <begin position="482"/>
        <end position="613"/>
    </location>
</feature>
<evidence type="ECO:0000256" key="1">
    <source>
        <dbReference type="ARBA" id="ARBA00004123"/>
    </source>
</evidence>
<evidence type="ECO:0000256" key="5">
    <source>
        <dbReference type="ARBA" id="ARBA00023163"/>
    </source>
</evidence>
<evidence type="ECO:0000259" key="8">
    <source>
        <dbReference type="PROSITE" id="PS51148"/>
    </source>
</evidence>